<reference evidence="3 4" key="1">
    <citation type="journal article" date="2022" name="G3 (Bethesda)">
        <title>Whole-genome sequence and methylome profiling of the almond [Prunus dulcis (Mill.) D.A. Webb] cultivar 'Nonpareil'.</title>
        <authorList>
            <person name="D'Amico-Willman K.M."/>
            <person name="Ouma W.Z."/>
            <person name="Meulia T."/>
            <person name="Sideli G.M."/>
            <person name="Gradziel T.M."/>
            <person name="Fresnedo-Ramirez J."/>
        </authorList>
    </citation>
    <scope>NUCLEOTIDE SEQUENCE [LARGE SCALE GENOMIC DNA]</scope>
    <source>
        <strain evidence="3">Clone GOH B32 T37-40</strain>
    </source>
</reference>
<comment type="caution">
    <text evidence="3">The sequence shown here is derived from an EMBL/GenBank/DDBJ whole genome shotgun (WGS) entry which is preliminary data.</text>
</comment>
<evidence type="ECO:0000256" key="1">
    <source>
        <dbReference type="SAM" id="MobiDB-lite"/>
    </source>
</evidence>
<dbReference type="InterPro" id="IPR002156">
    <property type="entry name" value="RNaseH_domain"/>
</dbReference>
<protein>
    <recommendedName>
        <fullName evidence="2">RNase H type-1 domain-containing protein</fullName>
    </recommendedName>
</protein>
<keyword evidence="4" id="KW-1185">Reference proteome</keyword>
<proteinExistence type="predicted"/>
<dbReference type="PANTHER" id="PTHR48475:SF2">
    <property type="entry name" value="RIBONUCLEASE H"/>
    <property type="match status" value="1"/>
</dbReference>
<dbReference type="AlphaFoldDB" id="A0AAD4V3Z2"/>
<dbReference type="InterPro" id="IPR036397">
    <property type="entry name" value="RNaseH_sf"/>
</dbReference>
<accession>A0AAD4V3Z2</accession>
<dbReference type="PANTHER" id="PTHR48475">
    <property type="entry name" value="RIBONUCLEASE H"/>
    <property type="match status" value="1"/>
</dbReference>
<dbReference type="CDD" id="cd09279">
    <property type="entry name" value="RNase_HI_like"/>
    <property type="match status" value="1"/>
</dbReference>
<name>A0AAD4V3Z2_PRUDU</name>
<dbReference type="GO" id="GO:0004523">
    <property type="term" value="F:RNA-DNA hybrid ribonuclease activity"/>
    <property type="evidence" value="ECO:0007669"/>
    <property type="project" value="InterPro"/>
</dbReference>
<dbReference type="GO" id="GO:0003676">
    <property type="term" value="F:nucleic acid binding"/>
    <property type="evidence" value="ECO:0007669"/>
    <property type="project" value="InterPro"/>
</dbReference>
<evidence type="ECO:0000259" key="2">
    <source>
        <dbReference type="PROSITE" id="PS50879"/>
    </source>
</evidence>
<dbReference type="Gene3D" id="3.30.70.270">
    <property type="match status" value="1"/>
</dbReference>
<dbReference type="PROSITE" id="PS50879">
    <property type="entry name" value="RNASE_H_1"/>
    <property type="match status" value="1"/>
</dbReference>
<organism evidence="3 4">
    <name type="scientific">Prunus dulcis</name>
    <name type="common">Almond</name>
    <name type="synonym">Amygdalus dulcis</name>
    <dbReference type="NCBI Taxonomy" id="3755"/>
    <lineage>
        <taxon>Eukaryota</taxon>
        <taxon>Viridiplantae</taxon>
        <taxon>Streptophyta</taxon>
        <taxon>Embryophyta</taxon>
        <taxon>Tracheophyta</taxon>
        <taxon>Spermatophyta</taxon>
        <taxon>Magnoliopsida</taxon>
        <taxon>eudicotyledons</taxon>
        <taxon>Gunneridae</taxon>
        <taxon>Pentapetalae</taxon>
        <taxon>rosids</taxon>
        <taxon>fabids</taxon>
        <taxon>Rosales</taxon>
        <taxon>Rosaceae</taxon>
        <taxon>Amygdaloideae</taxon>
        <taxon>Amygdaleae</taxon>
        <taxon>Prunus</taxon>
    </lineage>
</organism>
<evidence type="ECO:0000313" key="3">
    <source>
        <dbReference type="EMBL" id="KAI5317142.1"/>
    </source>
</evidence>
<gene>
    <name evidence="3" type="ORF">L3X38_036849</name>
</gene>
<feature type="domain" description="RNase H type-1" evidence="2">
    <location>
        <begin position="135"/>
        <end position="264"/>
    </location>
</feature>
<dbReference type="InterPro" id="IPR012337">
    <property type="entry name" value="RNaseH-like_sf"/>
</dbReference>
<dbReference type="Gene3D" id="3.30.420.10">
    <property type="entry name" value="Ribonuclease H-like superfamily/Ribonuclease H"/>
    <property type="match status" value="1"/>
</dbReference>
<evidence type="ECO:0000313" key="4">
    <source>
        <dbReference type="Proteomes" id="UP001054821"/>
    </source>
</evidence>
<feature type="region of interest" description="Disordered" evidence="1">
    <location>
        <begin position="110"/>
        <end position="137"/>
    </location>
</feature>
<sequence length="292" mass="32330">MKSPSTVKEIQSLTGRAAALNRFLSKSTNKCRPFFKTLKKGQKDKWDEECEVAFQSLKTYVTSPPLLSKPVSAAHEVGNRAKATRPPLLAKDCNKKPGLSRLSCRIHTISRRREASQQKEGSSRADKTSTEPDQPRDMWQLRVDEASNQKGAGAGVVIVTLDGTLLEQVITLGFPASNNEAEYEALLAGLRLANELSIKKLAIYSDSQLITSQASGEYMAKHPRMILYLDKVQELLKAFPTFTIQQVLRAENAHADALASLGSALDTQFRRSILVEFLDQPSIEEAEQPDLM</sequence>
<dbReference type="SUPFAM" id="SSF53098">
    <property type="entry name" value="Ribonuclease H-like"/>
    <property type="match status" value="1"/>
</dbReference>
<dbReference type="SUPFAM" id="SSF56672">
    <property type="entry name" value="DNA/RNA polymerases"/>
    <property type="match status" value="1"/>
</dbReference>
<dbReference type="Pfam" id="PF13456">
    <property type="entry name" value="RVT_3"/>
    <property type="match status" value="1"/>
</dbReference>
<dbReference type="Proteomes" id="UP001054821">
    <property type="component" value="Chromosome 7"/>
</dbReference>
<dbReference type="InterPro" id="IPR043128">
    <property type="entry name" value="Rev_trsase/Diguanyl_cyclase"/>
</dbReference>
<dbReference type="InterPro" id="IPR043502">
    <property type="entry name" value="DNA/RNA_pol_sf"/>
</dbReference>
<feature type="compositionally biased region" description="Basic and acidic residues" evidence="1">
    <location>
        <begin position="111"/>
        <end position="136"/>
    </location>
</feature>
<dbReference type="EMBL" id="JAJFAZ020000007">
    <property type="protein sequence ID" value="KAI5317142.1"/>
    <property type="molecule type" value="Genomic_DNA"/>
</dbReference>